<feature type="domain" description="RDD" evidence="6">
    <location>
        <begin position="18"/>
        <end position="144"/>
    </location>
</feature>
<dbReference type="AlphaFoldDB" id="A0A8T9Q8A4"/>
<dbReference type="InterPro" id="IPR010432">
    <property type="entry name" value="RDD"/>
</dbReference>
<feature type="transmembrane region" description="Helical" evidence="5">
    <location>
        <begin position="56"/>
        <end position="74"/>
    </location>
</feature>
<organism evidence="7 8">
    <name type="scientific">Hymenobacter cellulosilyticus</name>
    <dbReference type="NCBI Taxonomy" id="2932248"/>
    <lineage>
        <taxon>Bacteria</taxon>
        <taxon>Pseudomonadati</taxon>
        <taxon>Bacteroidota</taxon>
        <taxon>Cytophagia</taxon>
        <taxon>Cytophagales</taxon>
        <taxon>Hymenobacteraceae</taxon>
        <taxon>Hymenobacter</taxon>
    </lineage>
</organism>
<accession>A0A8T9Q8A4</accession>
<sequence length="241" mass="26127">MSTIRVQTTQNVTLEYEVASVGERIVANIIDTLILIGWGVAWVLLFTALGIKEAGMAAAVALVVGLPFIFYHLACEVLFNGQSLGKKARHIKVIRLDGTPPRIGDYLLRWVLRIVDMGFMSGLIAVIVILTNGKGQRIGDLAAGTCVVSTRPRQDAGSLLAPALTDANYVVVFPQAALLADHDVATIRQLLAKGLERDNYVFINEVANRVKEVTGVQTDLNDEAFLRTILRDHAHLAAEGS</sequence>
<evidence type="ECO:0000256" key="4">
    <source>
        <dbReference type="ARBA" id="ARBA00023136"/>
    </source>
</evidence>
<feature type="transmembrane region" description="Helical" evidence="5">
    <location>
        <begin position="25"/>
        <end position="49"/>
    </location>
</feature>
<keyword evidence="8" id="KW-1185">Reference proteome</keyword>
<dbReference type="RefSeq" id="WP_244675419.1">
    <property type="nucleotide sequence ID" value="NZ_CP095046.1"/>
</dbReference>
<proteinExistence type="predicted"/>
<evidence type="ECO:0000256" key="5">
    <source>
        <dbReference type="SAM" id="Phobius"/>
    </source>
</evidence>
<evidence type="ECO:0000256" key="1">
    <source>
        <dbReference type="ARBA" id="ARBA00004141"/>
    </source>
</evidence>
<gene>
    <name evidence="7" type="ORF">MUN79_26125</name>
</gene>
<evidence type="ECO:0000259" key="6">
    <source>
        <dbReference type="Pfam" id="PF06271"/>
    </source>
</evidence>
<evidence type="ECO:0000313" key="8">
    <source>
        <dbReference type="Proteomes" id="UP000831796"/>
    </source>
</evidence>
<keyword evidence="2 5" id="KW-0812">Transmembrane</keyword>
<keyword evidence="3 5" id="KW-1133">Transmembrane helix</keyword>
<dbReference type="KEGG" id="hcu:MUN79_26125"/>
<dbReference type="Pfam" id="PF06271">
    <property type="entry name" value="RDD"/>
    <property type="match status" value="1"/>
</dbReference>
<name>A0A8T9Q8A4_9BACT</name>
<dbReference type="Proteomes" id="UP000831796">
    <property type="component" value="Chromosome"/>
</dbReference>
<dbReference type="PANTHER" id="PTHR38480:SF1">
    <property type="entry name" value="SLR0254 PROTEIN"/>
    <property type="match status" value="1"/>
</dbReference>
<protein>
    <submittedName>
        <fullName evidence="7">RDD family protein</fullName>
    </submittedName>
</protein>
<keyword evidence="4 5" id="KW-0472">Membrane</keyword>
<dbReference type="PANTHER" id="PTHR38480">
    <property type="entry name" value="SLR0254 PROTEIN"/>
    <property type="match status" value="1"/>
</dbReference>
<feature type="transmembrane region" description="Helical" evidence="5">
    <location>
        <begin position="110"/>
        <end position="130"/>
    </location>
</feature>
<dbReference type="GO" id="GO:0016020">
    <property type="term" value="C:membrane"/>
    <property type="evidence" value="ECO:0007669"/>
    <property type="project" value="UniProtKB-SubCell"/>
</dbReference>
<evidence type="ECO:0000313" key="7">
    <source>
        <dbReference type="EMBL" id="UOQ72020.1"/>
    </source>
</evidence>
<evidence type="ECO:0000256" key="3">
    <source>
        <dbReference type="ARBA" id="ARBA00022989"/>
    </source>
</evidence>
<evidence type="ECO:0000256" key="2">
    <source>
        <dbReference type="ARBA" id="ARBA00022692"/>
    </source>
</evidence>
<comment type="subcellular location">
    <subcellularLocation>
        <location evidence="1">Membrane</location>
        <topology evidence="1">Multi-pass membrane protein</topology>
    </subcellularLocation>
</comment>
<reference evidence="7" key="1">
    <citation type="submission" date="2022-04" db="EMBL/GenBank/DDBJ databases">
        <title>Hymenobacter sp. isolated from the air.</title>
        <authorList>
            <person name="Won M."/>
            <person name="Lee C.-M."/>
            <person name="Woen H.-Y."/>
            <person name="Kwon S.-W."/>
        </authorList>
    </citation>
    <scope>NUCLEOTIDE SEQUENCE</scope>
    <source>
        <strain evidence="7">5116S-3</strain>
    </source>
</reference>
<dbReference type="EMBL" id="CP095046">
    <property type="protein sequence ID" value="UOQ72020.1"/>
    <property type="molecule type" value="Genomic_DNA"/>
</dbReference>